<dbReference type="Proteomes" id="UP000300067">
    <property type="component" value="Chromosome"/>
</dbReference>
<gene>
    <name evidence="2" type="ORF">DKM28_01035</name>
</gene>
<dbReference type="InterPro" id="IPR018977">
    <property type="entry name" value="NurA_domain"/>
</dbReference>
<proteinExistence type="predicted"/>
<feature type="domain" description="NurA" evidence="1">
    <location>
        <begin position="80"/>
        <end position="390"/>
    </location>
</feature>
<organism evidence="2 3">
    <name type="scientific">Methanosarcina mazei</name>
    <name type="common">Methanosarcina frisia</name>
    <dbReference type="NCBI Taxonomy" id="2209"/>
    <lineage>
        <taxon>Archaea</taxon>
        <taxon>Methanobacteriati</taxon>
        <taxon>Methanobacteriota</taxon>
        <taxon>Stenosarchaea group</taxon>
        <taxon>Methanomicrobia</taxon>
        <taxon>Methanosarcinales</taxon>
        <taxon>Methanosarcinaceae</taxon>
        <taxon>Methanosarcina</taxon>
    </lineage>
</organism>
<reference evidence="2 3" key="1">
    <citation type="submission" date="2018-05" db="EMBL/GenBank/DDBJ databases">
        <title>Methanosarcina gilichinskyana sp. nov., a novel methanogenic archaeon isolated from Holocene permafrost, North East Russia.</title>
        <authorList>
            <person name="Oshurkova V."/>
            <person name="Meer M."/>
            <person name="Bochkareva O."/>
            <person name="Shcherbakova V."/>
        </authorList>
    </citation>
    <scope>NUCLEOTIDE SEQUENCE [LARGE SCALE GENOMIC DNA]</scope>
    <source>
        <strain evidence="2 3">JL01</strain>
    </source>
</reference>
<name>A0A4P8R4G2_METMZ</name>
<dbReference type="EMBL" id="CP029709">
    <property type="protein sequence ID" value="QCR14824.1"/>
    <property type="molecule type" value="Genomic_DNA"/>
</dbReference>
<dbReference type="SMART" id="SM00933">
    <property type="entry name" value="NurA"/>
    <property type="match status" value="1"/>
</dbReference>
<dbReference type="RefSeq" id="WP_137726641.1">
    <property type="nucleotide sequence ID" value="NZ_CP029709.1"/>
</dbReference>
<accession>A0A4P8R4G2</accession>
<evidence type="ECO:0000259" key="1">
    <source>
        <dbReference type="SMART" id="SM00933"/>
    </source>
</evidence>
<dbReference type="AlphaFoldDB" id="A0A4P8R4G2"/>
<sequence length="423" mass="48809">MRETMVLDHVHIASIFQIMKKVCDTICFNDENNKEGNISILLQNLRIITVSSEVTTTLIDDDLLYKVDRIRIAKSSIDSPTTYAIDSGCTNPITFANGTTMDVCHAGIAVIPPDFEIERYRSLTSVIYTPDVGITFPQFNWESYDYGYARKSQIVLQKHSIQTRIPNTVHDIAIYYSESEHLKWILEKTQPDKSDFIYMDGSVYPKQLMYWVVINSDDLPIRYDPLTTKILQNYVDIVDYCIEKQVPLVGFVKNPAESQIIRSDLKKEIDIWTNDTQMFRCLLDNLDSKEFITYTGWFHQHRRLYGTSLSKASPLVGGNIKGTHQESDYDTVFFMIYIPVENIVFKVESVYGLVKDPKIRDLITEKVLHDISIDLSVPPALQHADFVAKISAKEKSKIYDMLGSMKLTTYNEKRWPEHYEDEV</sequence>
<protein>
    <submittedName>
        <fullName evidence="2">Nuclease</fullName>
    </submittedName>
</protein>
<evidence type="ECO:0000313" key="3">
    <source>
        <dbReference type="Proteomes" id="UP000300067"/>
    </source>
</evidence>
<evidence type="ECO:0000313" key="2">
    <source>
        <dbReference type="EMBL" id="QCR14824.1"/>
    </source>
</evidence>